<protein>
    <submittedName>
        <fullName evidence="2">Uncharacterized protein</fullName>
    </submittedName>
</protein>
<keyword evidence="3" id="KW-1185">Reference proteome</keyword>
<dbReference type="Gramene" id="ORGLA11G0067700.1">
    <property type="protein sequence ID" value="ORGLA11G0067700.1"/>
    <property type="gene ID" value="ORGLA11G0067700"/>
</dbReference>
<name>I1QYT5_ORYGL</name>
<accession>I1QYT5</accession>
<proteinExistence type="predicted"/>
<reference evidence="2" key="1">
    <citation type="submission" date="2015-06" db="UniProtKB">
        <authorList>
            <consortium name="EnsemblPlants"/>
        </authorList>
    </citation>
    <scope>IDENTIFICATION</scope>
</reference>
<evidence type="ECO:0000256" key="1">
    <source>
        <dbReference type="SAM" id="MobiDB-lite"/>
    </source>
</evidence>
<organism evidence="2 3">
    <name type="scientific">Oryza glaberrima</name>
    <name type="common">African rice</name>
    <dbReference type="NCBI Taxonomy" id="4538"/>
    <lineage>
        <taxon>Eukaryota</taxon>
        <taxon>Viridiplantae</taxon>
        <taxon>Streptophyta</taxon>
        <taxon>Embryophyta</taxon>
        <taxon>Tracheophyta</taxon>
        <taxon>Spermatophyta</taxon>
        <taxon>Magnoliopsida</taxon>
        <taxon>Liliopsida</taxon>
        <taxon>Poales</taxon>
        <taxon>Poaceae</taxon>
        <taxon>BOP clade</taxon>
        <taxon>Oryzoideae</taxon>
        <taxon>Oryzeae</taxon>
        <taxon>Oryzinae</taxon>
        <taxon>Oryza</taxon>
    </lineage>
</organism>
<dbReference type="EnsemblPlants" id="ORGLA11G0067700.1">
    <property type="protein sequence ID" value="ORGLA11G0067700.1"/>
    <property type="gene ID" value="ORGLA11G0067700"/>
</dbReference>
<evidence type="ECO:0000313" key="2">
    <source>
        <dbReference type="EnsemblPlants" id="ORGLA11G0067700.1"/>
    </source>
</evidence>
<feature type="region of interest" description="Disordered" evidence="1">
    <location>
        <begin position="1"/>
        <end position="62"/>
    </location>
</feature>
<dbReference type="HOGENOM" id="CLU_2363173_0_0_1"/>
<sequence length="96" mass="9291">MAAGSWRRGGGGGKMAAAGRWRRGGGGGKWHGSRASAAATSPLPDPVGGEAVAAAEPSPPPDPAAATISFAWGNDGGWLPIGDDVGAGIAWLDASA</sequence>
<evidence type="ECO:0000313" key="3">
    <source>
        <dbReference type="Proteomes" id="UP000007306"/>
    </source>
</evidence>
<dbReference type="Proteomes" id="UP000007306">
    <property type="component" value="Chromosome 11"/>
</dbReference>
<reference evidence="2 3" key="2">
    <citation type="submission" date="2018-04" db="EMBL/GenBank/DDBJ databases">
        <title>OglaRS2 (Oryza glaberrima Reference Sequence Version 2).</title>
        <authorList>
            <person name="Zhang J."/>
            <person name="Kudrna D."/>
            <person name="Lee S."/>
            <person name="Talag J."/>
            <person name="Rajasekar S."/>
            <person name="Wing R.A."/>
        </authorList>
    </citation>
    <scope>NUCLEOTIDE SEQUENCE [LARGE SCALE GENOMIC DNA]</scope>
    <source>
        <strain evidence="2 3">cv. IRGC 96717</strain>
    </source>
</reference>
<dbReference type="AlphaFoldDB" id="I1QYT5"/>
<feature type="compositionally biased region" description="Low complexity" evidence="1">
    <location>
        <begin position="46"/>
        <end position="56"/>
    </location>
</feature>